<comment type="similarity">
    <text evidence="2">Belongs to the prokaryotic/mitochondrial release factor family.</text>
</comment>
<dbReference type="SUPFAM" id="SSF75620">
    <property type="entry name" value="Release factor"/>
    <property type="match status" value="1"/>
</dbReference>
<dbReference type="Pfam" id="PF00472">
    <property type="entry name" value="RF-1"/>
    <property type="match status" value="1"/>
</dbReference>
<evidence type="ECO:0000256" key="5">
    <source>
        <dbReference type="SAM" id="MobiDB-lite"/>
    </source>
</evidence>
<gene>
    <name evidence="7" type="ORF">AAFC00_005287</name>
</gene>
<evidence type="ECO:0000256" key="1">
    <source>
        <dbReference type="ARBA" id="ARBA00004173"/>
    </source>
</evidence>
<comment type="caution">
    <text evidence="7">The sequence shown here is derived from an EMBL/GenBank/DDBJ whole genome shotgun (WGS) entry which is preliminary data.</text>
</comment>
<feature type="domain" description="Prokaryotic-type class I peptide chain release factors" evidence="6">
    <location>
        <begin position="54"/>
        <end position="151"/>
    </location>
</feature>
<evidence type="ECO:0000313" key="8">
    <source>
        <dbReference type="Proteomes" id="UP001562354"/>
    </source>
</evidence>
<keyword evidence="3" id="KW-0809">Transit peptide</keyword>
<feature type="region of interest" description="Disordered" evidence="5">
    <location>
        <begin position="132"/>
        <end position="232"/>
    </location>
</feature>
<accession>A0ABR3PKR1</accession>
<protein>
    <recommendedName>
        <fullName evidence="6">Prokaryotic-type class I peptide chain release factors domain-containing protein</fullName>
    </recommendedName>
</protein>
<sequence length="232" mass="26275">MSQLGRLAARAIPRTPSMREYLRFHRSITGPFTTTIRPTSLRQAHSKPLPPRPTIDESTITEAFLKGTGPGGQKINKTSSAVQLKHLPTGIVIKCQETRSRSQNRKIARRILAERIEERELGEGSRTAIKAERLSKKKASRNKKSRRKYKKLADEGKEEDDDEDVEDNGEGEGIFAVDRSSEGRILNSEPEDLDPSERIDVTHSPQRHRQKQEEQPQRHHSQTTTTIDQGRG</sequence>
<keyword evidence="4" id="KW-0496">Mitochondrion</keyword>
<evidence type="ECO:0000256" key="3">
    <source>
        <dbReference type="ARBA" id="ARBA00022946"/>
    </source>
</evidence>
<dbReference type="Proteomes" id="UP001562354">
    <property type="component" value="Unassembled WGS sequence"/>
</dbReference>
<name>A0ABR3PKR1_9PEZI</name>
<dbReference type="PANTHER" id="PTHR46203">
    <property type="entry name" value="PROBABLE PEPTIDE CHAIN RELEASE FACTOR C12ORF65"/>
    <property type="match status" value="1"/>
</dbReference>
<keyword evidence="8" id="KW-1185">Reference proteome</keyword>
<proteinExistence type="inferred from homology"/>
<reference evidence="7 8" key="1">
    <citation type="submission" date="2024-07" db="EMBL/GenBank/DDBJ databases">
        <title>Draft sequence of the Neodothiora populina.</title>
        <authorList>
            <person name="Drown D.D."/>
            <person name="Schuette U.S."/>
            <person name="Buechlein A.B."/>
            <person name="Rusch D.R."/>
            <person name="Winton L.W."/>
            <person name="Adams G.A."/>
        </authorList>
    </citation>
    <scope>NUCLEOTIDE SEQUENCE [LARGE SCALE GENOMIC DNA]</scope>
    <source>
        <strain evidence="7 8">CPC 39397</strain>
    </source>
</reference>
<dbReference type="InterPro" id="IPR052405">
    <property type="entry name" value="Mito_Transl_Release_Factor"/>
</dbReference>
<dbReference type="InterPro" id="IPR045853">
    <property type="entry name" value="Pep_chain_release_fac_I_sf"/>
</dbReference>
<dbReference type="GeneID" id="95978986"/>
<feature type="compositionally biased region" description="Polar residues" evidence="5">
    <location>
        <begin position="222"/>
        <end position="232"/>
    </location>
</feature>
<dbReference type="PANTHER" id="PTHR46203:SF1">
    <property type="entry name" value="MITOCHONDRIAL TRANSLATION RELEASE FACTOR IN RESCUE"/>
    <property type="match status" value="1"/>
</dbReference>
<dbReference type="RefSeq" id="XP_069202876.1">
    <property type="nucleotide sequence ID" value="XM_069345048.1"/>
</dbReference>
<feature type="compositionally biased region" description="Acidic residues" evidence="5">
    <location>
        <begin position="156"/>
        <end position="170"/>
    </location>
</feature>
<organism evidence="7 8">
    <name type="scientific">Neodothiora populina</name>
    <dbReference type="NCBI Taxonomy" id="2781224"/>
    <lineage>
        <taxon>Eukaryota</taxon>
        <taxon>Fungi</taxon>
        <taxon>Dikarya</taxon>
        <taxon>Ascomycota</taxon>
        <taxon>Pezizomycotina</taxon>
        <taxon>Dothideomycetes</taxon>
        <taxon>Dothideomycetidae</taxon>
        <taxon>Dothideales</taxon>
        <taxon>Dothioraceae</taxon>
        <taxon>Neodothiora</taxon>
    </lineage>
</organism>
<dbReference type="Gene3D" id="3.30.160.20">
    <property type="match status" value="1"/>
</dbReference>
<evidence type="ECO:0000256" key="2">
    <source>
        <dbReference type="ARBA" id="ARBA00010835"/>
    </source>
</evidence>
<dbReference type="InterPro" id="IPR000352">
    <property type="entry name" value="Pep_chain_release_fac_I"/>
</dbReference>
<evidence type="ECO:0000259" key="6">
    <source>
        <dbReference type="Pfam" id="PF00472"/>
    </source>
</evidence>
<feature type="compositionally biased region" description="Basic residues" evidence="5">
    <location>
        <begin position="135"/>
        <end position="150"/>
    </location>
</feature>
<dbReference type="EMBL" id="JBFMKM010000004">
    <property type="protein sequence ID" value="KAL1306604.1"/>
    <property type="molecule type" value="Genomic_DNA"/>
</dbReference>
<comment type="subcellular location">
    <subcellularLocation>
        <location evidence="1">Mitochondrion</location>
    </subcellularLocation>
</comment>
<evidence type="ECO:0000256" key="4">
    <source>
        <dbReference type="ARBA" id="ARBA00023128"/>
    </source>
</evidence>
<evidence type="ECO:0000313" key="7">
    <source>
        <dbReference type="EMBL" id="KAL1306604.1"/>
    </source>
</evidence>